<dbReference type="Proteomes" id="UP000314987">
    <property type="component" value="Unassembled WGS sequence"/>
</dbReference>
<proteinExistence type="predicted"/>
<dbReference type="STRING" id="29139.ENSVURP00010000825"/>
<reference evidence="3" key="2">
    <citation type="submission" date="2025-08" db="UniProtKB">
        <authorList>
            <consortium name="Ensembl"/>
        </authorList>
    </citation>
    <scope>IDENTIFICATION</scope>
</reference>
<reference evidence="3" key="3">
    <citation type="submission" date="2025-09" db="UniProtKB">
        <authorList>
            <consortium name="Ensembl"/>
        </authorList>
    </citation>
    <scope>IDENTIFICATION</scope>
</reference>
<evidence type="ECO:0000313" key="4">
    <source>
        <dbReference type="Proteomes" id="UP000314987"/>
    </source>
</evidence>
<feature type="domain" description="Fibrous sheath-interacting protein 2 C-terminal" evidence="2">
    <location>
        <begin position="134"/>
        <end position="353"/>
    </location>
</feature>
<dbReference type="InterPro" id="IPR031554">
    <property type="entry name" value="FSIP2_C"/>
</dbReference>
<dbReference type="InterPro" id="IPR038891">
    <property type="entry name" value="FSIP2"/>
</dbReference>
<evidence type="ECO:0000259" key="2">
    <source>
        <dbReference type="Pfam" id="PF15783"/>
    </source>
</evidence>
<sequence>MRLSIFSARFLEDVVIEIVNKLIFSSSPETCEECKKIQDDVNQTELYETAMKLIDSLLKEFSEAQIRVFRPTEEKQPLPQEPKVLIEEKVPDKHSSVTREGLTLQRTPSPPKIPPVPPKILVDRESCTDTQRYIDYMPPVNKTLVSKVVHSSLCNVLHEYRSQDSIYKDINDNDKLAKRLAGAVIEEMFQHQLNLLLQDELPSEVCVPLESKDVVTKVQKVAKKHTKKCQTSSPYTIVLPHEFLEEMISSLLAKIFPSGTKKSLDSEVEGDSLFTELNFLQMKLVSRVMTEISKDEDMIIQYVECLHPNDYEVIQVVVQSVYSNLLPQFGSQEVIQNCATSGCRMLSESIADLSPVGLPTKQTYDHKLPLNILEEIAVQFLSRLLSVFPMIERERTKSLEAELEKITNKIITSLKEFISESPIKVVQQANEPPTLAKEDNQAIEKVVDNVYGSVLKHSGSHISMYKDLVGKSNVLADIIAFLMKERIPREEKFSHEERIASEERISHEEKLPCEEETSGPQLALEAVKIMEKVLKILDDIKSQEKPSAPKIPVLDASFLEETLALFLAKIVKLPCVATKEAKSLSKPELNKIASQLTKSVAAEISKSSINLVAADSEVYFMNPENIEMISQVVDSVYSNVLRQSGTQEEFFHDIKSMNRFFPKKVASLIISEISHCPSESVSSHFKICIPIHVT</sequence>
<dbReference type="OMA" id="EPSWAYK"/>
<evidence type="ECO:0000256" key="1">
    <source>
        <dbReference type="SAM" id="MobiDB-lite"/>
    </source>
</evidence>
<keyword evidence="4" id="KW-1185">Reference proteome</keyword>
<feature type="region of interest" description="Disordered" evidence="1">
    <location>
        <begin position="96"/>
        <end position="118"/>
    </location>
</feature>
<feature type="domain" description="Fibrous sheath-interacting protein 2 C-terminal" evidence="2">
    <location>
        <begin position="361"/>
        <end position="684"/>
    </location>
</feature>
<dbReference type="AlphaFoldDB" id="A0A4X2JUV8"/>
<organism evidence="3 4">
    <name type="scientific">Vombatus ursinus</name>
    <name type="common">Common wombat</name>
    <dbReference type="NCBI Taxonomy" id="29139"/>
    <lineage>
        <taxon>Eukaryota</taxon>
        <taxon>Metazoa</taxon>
        <taxon>Chordata</taxon>
        <taxon>Craniata</taxon>
        <taxon>Vertebrata</taxon>
        <taxon>Euteleostomi</taxon>
        <taxon>Mammalia</taxon>
        <taxon>Metatheria</taxon>
        <taxon>Diprotodontia</taxon>
        <taxon>Vombatidae</taxon>
        <taxon>Vombatus</taxon>
    </lineage>
</organism>
<evidence type="ECO:0000313" key="3">
    <source>
        <dbReference type="Ensembl" id="ENSVURP00010000825.1"/>
    </source>
</evidence>
<name>A0A4X2JUV8_VOMUR</name>
<dbReference type="PANTHER" id="PTHR21856">
    <property type="entry name" value="FIBROUS SHEATH-INTERACTING PROTEIN 2"/>
    <property type="match status" value="1"/>
</dbReference>
<dbReference type="PANTHER" id="PTHR21856:SF7">
    <property type="entry name" value="FIBROUS SHEATH-INTERACTING PROTEIN 2"/>
    <property type="match status" value="1"/>
</dbReference>
<reference evidence="4" key="1">
    <citation type="submission" date="2018-12" db="EMBL/GenBank/DDBJ databases">
        <authorList>
            <person name="Yazar S."/>
        </authorList>
    </citation>
    <scope>NUCLEOTIDE SEQUENCE [LARGE SCALE GENOMIC DNA]</scope>
</reference>
<dbReference type="Ensembl" id="ENSVURT00010000956.1">
    <property type="protein sequence ID" value="ENSVURP00010000825.1"/>
    <property type="gene ID" value="ENSVURG00010000723.1"/>
</dbReference>
<accession>A0A4X2JUV8</accession>
<feature type="compositionally biased region" description="Pro residues" evidence="1">
    <location>
        <begin position="108"/>
        <end position="118"/>
    </location>
</feature>
<dbReference type="GO" id="GO:0005739">
    <property type="term" value="C:mitochondrion"/>
    <property type="evidence" value="ECO:0007669"/>
    <property type="project" value="TreeGrafter"/>
</dbReference>
<protein>
    <recommendedName>
        <fullName evidence="2">Fibrous sheath-interacting protein 2 C-terminal domain-containing protein</fullName>
    </recommendedName>
</protein>
<dbReference type="Pfam" id="PF15783">
    <property type="entry name" value="FSIP2"/>
    <property type="match status" value="2"/>
</dbReference>
<dbReference type="GeneTree" id="ENSGT00680000100018"/>